<accession>A0A2I1GQA0</accession>
<dbReference type="VEuPathDB" id="FungiDB:RhiirA1_162681"/>
<feature type="region of interest" description="Disordered" evidence="1">
    <location>
        <begin position="207"/>
        <end position="236"/>
    </location>
</feature>
<reference evidence="2 3" key="1">
    <citation type="submission" date="2015-10" db="EMBL/GenBank/DDBJ databases">
        <title>Genome analyses suggest a sexual origin of heterokaryosis in a supposedly ancient asexual fungus.</title>
        <authorList>
            <person name="Ropars J."/>
            <person name="Sedzielewska K."/>
            <person name="Noel J."/>
            <person name="Charron P."/>
            <person name="Farinelli L."/>
            <person name="Marton T."/>
            <person name="Kruger M."/>
            <person name="Pelin A."/>
            <person name="Brachmann A."/>
            <person name="Corradi N."/>
        </authorList>
    </citation>
    <scope>NUCLEOTIDE SEQUENCE [LARGE SCALE GENOMIC DNA]</scope>
    <source>
        <strain evidence="2 3">A4</strain>
    </source>
</reference>
<protein>
    <recommendedName>
        <fullName evidence="4">Cytoskeleton-associated protein 5-like</fullName>
    </recommendedName>
</protein>
<evidence type="ECO:0000313" key="2">
    <source>
        <dbReference type="EMBL" id="PKY48799.1"/>
    </source>
</evidence>
<evidence type="ECO:0000256" key="1">
    <source>
        <dbReference type="SAM" id="MobiDB-lite"/>
    </source>
</evidence>
<organism evidence="2 3">
    <name type="scientific">Rhizophagus irregularis</name>
    <dbReference type="NCBI Taxonomy" id="588596"/>
    <lineage>
        <taxon>Eukaryota</taxon>
        <taxon>Fungi</taxon>
        <taxon>Fungi incertae sedis</taxon>
        <taxon>Mucoromycota</taxon>
        <taxon>Glomeromycotina</taxon>
        <taxon>Glomeromycetes</taxon>
        <taxon>Glomerales</taxon>
        <taxon>Glomeraceae</taxon>
        <taxon>Rhizophagus</taxon>
    </lineage>
</organism>
<name>A0A2I1GQA0_9GLOM</name>
<keyword evidence="3" id="KW-1185">Reference proteome</keyword>
<evidence type="ECO:0008006" key="4">
    <source>
        <dbReference type="Google" id="ProtNLM"/>
    </source>
</evidence>
<feature type="compositionally biased region" description="Low complexity" evidence="1">
    <location>
        <begin position="217"/>
        <end position="236"/>
    </location>
</feature>
<proteinExistence type="predicted"/>
<dbReference type="OrthoDB" id="205662at2759"/>
<gene>
    <name evidence="2" type="ORF">RhiirA4_404760</name>
</gene>
<evidence type="ECO:0000313" key="3">
    <source>
        <dbReference type="Proteomes" id="UP000234323"/>
    </source>
</evidence>
<sequence>MVSFKTSFITERDLNTKLTLIFNKIGQLDKAQEGIQELYELLLEHPECDIKVNLFLASAGTFFQNYLRKALDEITTRKMQACGMSPKDFSLSNDRKSDFNHKKMPHKFPSTSNRCSHSSNSSNNTKVFNIENHKDVPILPETTSPSRTFMDKVNRETFDQTRSRLHGIFQYEKYKTGQKRSSLQEIHRFQTDSDRLEFAKSILQSKPRSRRATWMASSSTTLLSPPPERFSSSSFR</sequence>
<dbReference type="VEuPathDB" id="FungiDB:FUN_007480"/>
<dbReference type="AlphaFoldDB" id="A0A2I1GQA0"/>
<dbReference type="EMBL" id="LLXI01000673">
    <property type="protein sequence ID" value="PKY48799.1"/>
    <property type="molecule type" value="Genomic_DNA"/>
</dbReference>
<dbReference type="VEuPathDB" id="FungiDB:RhiirFUN_009295"/>
<comment type="caution">
    <text evidence="2">The sequence shown here is derived from an EMBL/GenBank/DDBJ whole genome shotgun (WGS) entry which is preliminary data.</text>
</comment>
<dbReference type="Proteomes" id="UP000234323">
    <property type="component" value="Unassembled WGS sequence"/>
</dbReference>